<dbReference type="SMART" id="SM00450">
    <property type="entry name" value="RHOD"/>
    <property type="match status" value="1"/>
</dbReference>
<dbReference type="PROSITE" id="PS50206">
    <property type="entry name" value="RHODANESE_3"/>
    <property type="match status" value="1"/>
</dbReference>
<sequence length="150" mass="16435">MDKDTIIKSAHGRAVSEGLPYAGSLTPPEADRLRQADPQAAIVDVRTKAELNYVGRIPDAIEIEWLDWPDGRVNEGFLAELKAAGVGEDRPVMFICRSGVRSHNAALAAQASGYHQVFNVIEGFEGDPDENGQRGKTSGWRFHGLPWHQS</sequence>
<dbReference type="InterPro" id="IPR036873">
    <property type="entry name" value="Rhodanese-like_dom_sf"/>
</dbReference>
<evidence type="ECO:0000313" key="2">
    <source>
        <dbReference type="EMBL" id="MBF2735391.1"/>
    </source>
</evidence>
<evidence type="ECO:0000259" key="1">
    <source>
        <dbReference type="PROSITE" id="PS50206"/>
    </source>
</evidence>
<dbReference type="AlphaFoldDB" id="A0A930UGK9"/>
<comment type="caution">
    <text evidence="2">The sequence shown here is derived from an EMBL/GenBank/DDBJ whole genome shotgun (WGS) entry which is preliminary data.</text>
</comment>
<dbReference type="GO" id="GO:0004792">
    <property type="term" value="F:thiosulfate-cyanide sulfurtransferase activity"/>
    <property type="evidence" value="ECO:0007669"/>
    <property type="project" value="TreeGrafter"/>
</dbReference>
<gene>
    <name evidence="2" type="ORF">ISN26_04850</name>
</gene>
<dbReference type="CDD" id="cd01522">
    <property type="entry name" value="RHOD_1"/>
    <property type="match status" value="1"/>
</dbReference>
<reference evidence="2" key="1">
    <citation type="submission" date="2020-10" db="EMBL/GenBank/DDBJ databases">
        <title>An improved Amphimedon queenslandica hologenome assembly reveals how three proteobacterial symbionts can extend the metabolic phenotypic of their marine sponge host.</title>
        <authorList>
            <person name="Degnan B."/>
            <person name="Degnan S."/>
            <person name="Xiang X."/>
        </authorList>
    </citation>
    <scope>NUCLEOTIDE SEQUENCE</scope>
    <source>
        <strain evidence="2">AqS2</strain>
    </source>
</reference>
<dbReference type="Pfam" id="PF00581">
    <property type="entry name" value="Rhodanese"/>
    <property type="match status" value="1"/>
</dbReference>
<dbReference type="PANTHER" id="PTHR44086:SF10">
    <property type="entry name" value="THIOSULFATE SULFURTRANSFERASE_RHODANESE-LIKE DOMAIN-CONTAINING PROTEIN 3"/>
    <property type="match status" value="1"/>
</dbReference>
<dbReference type="SUPFAM" id="SSF52821">
    <property type="entry name" value="Rhodanese/Cell cycle control phosphatase"/>
    <property type="match status" value="1"/>
</dbReference>
<feature type="domain" description="Rhodanese" evidence="1">
    <location>
        <begin position="36"/>
        <end position="136"/>
    </location>
</feature>
<protein>
    <submittedName>
        <fullName evidence="2">Rhodanese-like domain-containing protein</fullName>
    </submittedName>
</protein>
<proteinExistence type="predicted"/>
<evidence type="ECO:0000313" key="3">
    <source>
        <dbReference type="Proteomes" id="UP000604381"/>
    </source>
</evidence>
<dbReference type="PANTHER" id="PTHR44086">
    <property type="entry name" value="THIOSULFATE SULFURTRANSFERASE RDL2, MITOCHONDRIAL-RELATED"/>
    <property type="match status" value="1"/>
</dbReference>
<dbReference type="Gene3D" id="3.40.250.10">
    <property type="entry name" value="Rhodanese-like domain"/>
    <property type="match status" value="1"/>
</dbReference>
<dbReference type="InterPro" id="IPR001763">
    <property type="entry name" value="Rhodanese-like_dom"/>
</dbReference>
<dbReference type="Proteomes" id="UP000604381">
    <property type="component" value="Unassembled WGS sequence"/>
</dbReference>
<dbReference type="EMBL" id="JADHEI010000033">
    <property type="protein sequence ID" value="MBF2735391.1"/>
    <property type="molecule type" value="Genomic_DNA"/>
</dbReference>
<name>A0A930UGK9_9GAMM</name>
<keyword evidence="3" id="KW-1185">Reference proteome</keyword>
<accession>A0A930UGK9</accession>
<organism evidence="2 3">
    <name type="scientific">Candidatus Amphirhobacter heronislandensis</name>
    <dbReference type="NCBI Taxonomy" id="1732024"/>
    <lineage>
        <taxon>Bacteria</taxon>
        <taxon>Pseudomonadati</taxon>
        <taxon>Pseudomonadota</taxon>
        <taxon>Gammaproteobacteria</taxon>
        <taxon>Candidatus Tethybacterales</taxon>
        <taxon>Candidatus Tethybacteraceae</taxon>
        <taxon>Candidatus Amphirhobacter</taxon>
    </lineage>
</organism>